<protein>
    <recommendedName>
        <fullName evidence="4">Secreted protein</fullName>
    </recommendedName>
</protein>
<evidence type="ECO:0000256" key="1">
    <source>
        <dbReference type="SAM" id="SignalP"/>
    </source>
</evidence>
<feature type="chain" id="PRO_5023009760" description="Secreted protein" evidence="1">
    <location>
        <begin position="24"/>
        <end position="88"/>
    </location>
</feature>
<evidence type="ECO:0000313" key="3">
    <source>
        <dbReference type="Proteomes" id="UP000305948"/>
    </source>
</evidence>
<keyword evidence="1" id="KW-0732">Signal</keyword>
<proteinExistence type="predicted"/>
<sequence>MSPGSPRISTVYLSAYLLQILLTDIAPCRFALETAVVLLGKRDPCPTFSNPPTEAPCLLGLRLCFDLTDSLPRKGSPPLIKGRGYSAE</sequence>
<dbReference type="AlphaFoldDB" id="A0A5C3NGG2"/>
<accession>A0A5C3NGG2</accession>
<name>A0A5C3NGG2_9AGAM</name>
<dbReference type="EMBL" id="ML213504">
    <property type="protein sequence ID" value="TFK55566.1"/>
    <property type="molecule type" value="Genomic_DNA"/>
</dbReference>
<dbReference type="Proteomes" id="UP000305948">
    <property type="component" value="Unassembled WGS sequence"/>
</dbReference>
<feature type="signal peptide" evidence="1">
    <location>
        <begin position="1"/>
        <end position="23"/>
    </location>
</feature>
<organism evidence="2 3">
    <name type="scientific">Heliocybe sulcata</name>
    <dbReference type="NCBI Taxonomy" id="5364"/>
    <lineage>
        <taxon>Eukaryota</taxon>
        <taxon>Fungi</taxon>
        <taxon>Dikarya</taxon>
        <taxon>Basidiomycota</taxon>
        <taxon>Agaricomycotina</taxon>
        <taxon>Agaricomycetes</taxon>
        <taxon>Gloeophyllales</taxon>
        <taxon>Gloeophyllaceae</taxon>
        <taxon>Heliocybe</taxon>
    </lineage>
</organism>
<keyword evidence="3" id="KW-1185">Reference proteome</keyword>
<gene>
    <name evidence="2" type="ORF">OE88DRAFT_634916</name>
</gene>
<evidence type="ECO:0008006" key="4">
    <source>
        <dbReference type="Google" id="ProtNLM"/>
    </source>
</evidence>
<evidence type="ECO:0000313" key="2">
    <source>
        <dbReference type="EMBL" id="TFK55566.1"/>
    </source>
</evidence>
<reference evidence="2 3" key="1">
    <citation type="journal article" date="2019" name="Nat. Ecol. Evol.">
        <title>Megaphylogeny resolves global patterns of mushroom evolution.</title>
        <authorList>
            <person name="Varga T."/>
            <person name="Krizsan K."/>
            <person name="Foldi C."/>
            <person name="Dima B."/>
            <person name="Sanchez-Garcia M."/>
            <person name="Sanchez-Ramirez S."/>
            <person name="Szollosi G.J."/>
            <person name="Szarkandi J.G."/>
            <person name="Papp V."/>
            <person name="Albert L."/>
            <person name="Andreopoulos W."/>
            <person name="Angelini C."/>
            <person name="Antonin V."/>
            <person name="Barry K.W."/>
            <person name="Bougher N.L."/>
            <person name="Buchanan P."/>
            <person name="Buyck B."/>
            <person name="Bense V."/>
            <person name="Catcheside P."/>
            <person name="Chovatia M."/>
            <person name="Cooper J."/>
            <person name="Damon W."/>
            <person name="Desjardin D."/>
            <person name="Finy P."/>
            <person name="Geml J."/>
            <person name="Haridas S."/>
            <person name="Hughes K."/>
            <person name="Justo A."/>
            <person name="Karasinski D."/>
            <person name="Kautmanova I."/>
            <person name="Kiss B."/>
            <person name="Kocsube S."/>
            <person name="Kotiranta H."/>
            <person name="LaButti K.M."/>
            <person name="Lechner B.E."/>
            <person name="Liimatainen K."/>
            <person name="Lipzen A."/>
            <person name="Lukacs Z."/>
            <person name="Mihaltcheva S."/>
            <person name="Morgado L.N."/>
            <person name="Niskanen T."/>
            <person name="Noordeloos M.E."/>
            <person name="Ohm R.A."/>
            <person name="Ortiz-Santana B."/>
            <person name="Ovrebo C."/>
            <person name="Racz N."/>
            <person name="Riley R."/>
            <person name="Savchenko A."/>
            <person name="Shiryaev A."/>
            <person name="Soop K."/>
            <person name="Spirin V."/>
            <person name="Szebenyi C."/>
            <person name="Tomsovsky M."/>
            <person name="Tulloss R.E."/>
            <person name="Uehling J."/>
            <person name="Grigoriev I.V."/>
            <person name="Vagvolgyi C."/>
            <person name="Papp T."/>
            <person name="Martin F.M."/>
            <person name="Miettinen O."/>
            <person name="Hibbett D.S."/>
            <person name="Nagy L.G."/>
        </authorList>
    </citation>
    <scope>NUCLEOTIDE SEQUENCE [LARGE SCALE GENOMIC DNA]</scope>
    <source>
        <strain evidence="2 3">OMC1185</strain>
    </source>
</reference>